<organism evidence="1 2">
    <name type="scientific">Fusarium decemcellulare</name>
    <dbReference type="NCBI Taxonomy" id="57161"/>
    <lineage>
        <taxon>Eukaryota</taxon>
        <taxon>Fungi</taxon>
        <taxon>Dikarya</taxon>
        <taxon>Ascomycota</taxon>
        <taxon>Pezizomycotina</taxon>
        <taxon>Sordariomycetes</taxon>
        <taxon>Hypocreomycetidae</taxon>
        <taxon>Hypocreales</taxon>
        <taxon>Nectriaceae</taxon>
        <taxon>Fusarium</taxon>
        <taxon>Fusarium decemcellulare species complex</taxon>
    </lineage>
</organism>
<comment type="caution">
    <text evidence="1">The sequence shown here is derived from an EMBL/GenBank/DDBJ whole genome shotgun (WGS) entry which is preliminary data.</text>
</comment>
<dbReference type="EMBL" id="JANRMS010000642">
    <property type="protein sequence ID" value="KAJ3536446.1"/>
    <property type="molecule type" value="Genomic_DNA"/>
</dbReference>
<evidence type="ECO:0000313" key="1">
    <source>
        <dbReference type="EMBL" id="KAJ3536446.1"/>
    </source>
</evidence>
<keyword evidence="2" id="KW-1185">Reference proteome</keyword>
<sequence>MARDQPFKVIIVGGSVAGLSLANMLQANDIDFVVLEAYPSIAPQVGASIGLLPHGNRILDQLGLYDKILQLAPPVDTFTFRGPSGSPLASYPEMDRNLIDRHGYPMIFLDRQTLLQVLYDNINDKSKVVTNKRVMKVELNANTVTAVASDASTFEGDILIGADGVHSSVRGEMRRLAKDRQPIWFDTNEEEALPCVYNCIFGISRPCPGIVPGGLHCVFRNKSSYLVTGGPHGRVYWFRFQKLPEQVHGSKIPRYNQRDLEEALHQFSDDPILPGLTFSTLVTNRITAVMTTLPEYVYKKWYFDRVFLLGDSAHKLHPIGGHGGNAAIETAAALTNTLVKALERSSPRLSIANITAAFDHVQTLRRDRVIMAKNYSHSRQRTESLDSPLRRLLALHLLPRAREQDVTLSYSAQIPAGEKLAMISLPQREKLVPYKDELMAEPKERGATQFLLIGIYLSCSAMAFYCMWLSPASQELGHQLGKVLAGGSFTDKSLTPLKKSYTGISFIDEHLTLMAAAFVPGFRNWNKGLSQLQMYLLGHLLQPIAIITAESFRGRFATSILAFPAIWFTAFQLIGIAVVLPWYCIIYTCMSNVESHWWPLRRPVPVRFAKALLLASLLGYALPTVLTFVPWGDLDQAQSLASIWQFSPVLVPLFSLSFGSIYKSKPGASQTKDGQLVADVPFLKQLYVVIGCLGCILHWYTIVQIIFAPEPWQVLKSFCSPNLWTVQIEFEASLAGFFCADLWGYCLTSYVWCVSTIWDLKRVGRTQVGILRAPVTIMIAYIILGPGAAIAGVWNFREDSMMFPVLYSNAKLHKE</sequence>
<proteinExistence type="predicted"/>
<reference evidence="1" key="1">
    <citation type="submission" date="2022-08" db="EMBL/GenBank/DDBJ databases">
        <title>Genome Sequence of Fusarium decemcellulare.</title>
        <authorList>
            <person name="Buettner E."/>
        </authorList>
    </citation>
    <scope>NUCLEOTIDE SEQUENCE</scope>
    <source>
        <strain evidence="1">Babe19</strain>
    </source>
</reference>
<name>A0ACC1SC42_9HYPO</name>
<dbReference type="Proteomes" id="UP001148629">
    <property type="component" value="Unassembled WGS sequence"/>
</dbReference>
<gene>
    <name evidence="1" type="ORF">NM208_g6711</name>
</gene>
<protein>
    <submittedName>
        <fullName evidence="1">Uncharacterized protein</fullName>
    </submittedName>
</protein>
<evidence type="ECO:0000313" key="2">
    <source>
        <dbReference type="Proteomes" id="UP001148629"/>
    </source>
</evidence>
<accession>A0ACC1SC42</accession>